<dbReference type="Pfam" id="PF13358">
    <property type="entry name" value="DDE_3"/>
    <property type="match status" value="1"/>
</dbReference>
<dbReference type="OrthoDB" id="8940647at2759"/>
<dbReference type="EMBL" id="JAPFRF010000004">
    <property type="protein sequence ID" value="KAJ7335642.1"/>
    <property type="molecule type" value="Genomic_DNA"/>
</dbReference>
<keyword evidence="3" id="KW-1185">Reference proteome</keyword>
<feature type="non-terminal residue" evidence="2">
    <location>
        <position position="87"/>
    </location>
</feature>
<dbReference type="GO" id="GO:0003676">
    <property type="term" value="F:nucleic acid binding"/>
    <property type="evidence" value="ECO:0007669"/>
    <property type="project" value="InterPro"/>
</dbReference>
<gene>
    <name evidence="2" type="ORF">JRQ81_013583</name>
</gene>
<protein>
    <recommendedName>
        <fullName evidence="1">Tc1-like transposase DDE domain-containing protein</fullName>
    </recommendedName>
</protein>
<reference evidence="2" key="1">
    <citation type="journal article" date="2023" name="DNA Res.">
        <title>Chromosome-level genome assembly of Phrynocephalus forsythii using third-generation DNA sequencing and Hi-C analysis.</title>
        <authorList>
            <person name="Qi Y."/>
            <person name="Zhao W."/>
            <person name="Zhao Y."/>
            <person name="Niu C."/>
            <person name="Cao S."/>
            <person name="Zhang Y."/>
        </authorList>
    </citation>
    <scope>NUCLEOTIDE SEQUENCE</scope>
    <source>
        <tissue evidence="2">Muscle</tissue>
    </source>
</reference>
<dbReference type="Proteomes" id="UP001142489">
    <property type="component" value="Unassembled WGS sequence"/>
</dbReference>
<sequence length="87" mass="10301">MNISKYQSILAQNLQGSATKLNMKRNFKFQHDNNPKYTSKSTKEWVYQKKISIFEWPSQSPDLNQIESLWGDLKRVLHSRRPCNLTD</sequence>
<dbReference type="Gene3D" id="3.30.420.10">
    <property type="entry name" value="Ribonuclease H-like superfamily/Ribonuclease H"/>
    <property type="match status" value="1"/>
</dbReference>
<dbReference type="InterPro" id="IPR036397">
    <property type="entry name" value="RNaseH_sf"/>
</dbReference>
<organism evidence="2 3">
    <name type="scientific">Phrynocephalus forsythii</name>
    <dbReference type="NCBI Taxonomy" id="171643"/>
    <lineage>
        <taxon>Eukaryota</taxon>
        <taxon>Metazoa</taxon>
        <taxon>Chordata</taxon>
        <taxon>Craniata</taxon>
        <taxon>Vertebrata</taxon>
        <taxon>Euteleostomi</taxon>
        <taxon>Lepidosauria</taxon>
        <taxon>Squamata</taxon>
        <taxon>Bifurcata</taxon>
        <taxon>Unidentata</taxon>
        <taxon>Episquamata</taxon>
        <taxon>Toxicofera</taxon>
        <taxon>Iguania</taxon>
        <taxon>Acrodonta</taxon>
        <taxon>Agamidae</taxon>
        <taxon>Agaminae</taxon>
        <taxon>Phrynocephalus</taxon>
    </lineage>
</organism>
<name>A0A9Q1B4E9_9SAUR</name>
<feature type="domain" description="Tc1-like transposase DDE" evidence="1">
    <location>
        <begin position="32"/>
        <end position="81"/>
    </location>
</feature>
<evidence type="ECO:0000313" key="3">
    <source>
        <dbReference type="Proteomes" id="UP001142489"/>
    </source>
</evidence>
<evidence type="ECO:0000259" key="1">
    <source>
        <dbReference type="Pfam" id="PF13358"/>
    </source>
</evidence>
<dbReference type="InterPro" id="IPR038717">
    <property type="entry name" value="Tc1-like_DDE_dom"/>
</dbReference>
<dbReference type="AlphaFoldDB" id="A0A9Q1B4E9"/>
<proteinExistence type="predicted"/>
<accession>A0A9Q1B4E9</accession>
<comment type="caution">
    <text evidence="2">The sequence shown here is derived from an EMBL/GenBank/DDBJ whole genome shotgun (WGS) entry which is preliminary data.</text>
</comment>
<evidence type="ECO:0000313" key="2">
    <source>
        <dbReference type="EMBL" id="KAJ7335642.1"/>
    </source>
</evidence>